<dbReference type="AlphaFoldDB" id="A0A5E6TC98"/>
<dbReference type="EMBL" id="CABVHG010000015">
    <property type="protein sequence ID" value="VVM89867.1"/>
    <property type="molecule type" value="Genomic_DNA"/>
</dbReference>
<name>A0A5E6TC98_PSEFL</name>
<proteinExistence type="predicted"/>
<sequence>MNTLQSTYINGLPGIFQVLKAQPSHVASV</sequence>
<evidence type="ECO:0000313" key="2">
    <source>
        <dbReference type="EMBL" id="VVM89867.1"/>
    </source>
</evidence>
<reference evidence="2" key="1">
    <citation type="submission" date="2019-09" db="EMBL/GenBank/DDBJ databases">
        <authorList>
            <person name="Chandra G."/>
            <person name="Truman W A."/>
        </authorList>
    </citation>
    <scope>NUCLEOTIDE SEQUENCE [LARGE SCALE GENOMIC DNA]</scope>
    <source>
        <strain evidence="2">PS652</strain>
    </source>
</reference>
<organism evidence="2">
    <name type="scientific">Pseudomonas fluorescens</name>
    <dbReference type="NCBI Taxonomy" id="294"/>
    <lineage>
        <taxon>Bacteria</taxon>
        <taxon>Pseudomonadati</taxon>
        <taxon>Pseudomonadota</taxon>
        <taxon>Gammaproteobacteria</taxon>
        <taxon>Pseudomonadales</taxon>
        <taxon>Pseudomonadaceae</taxon>
        <taxon>Pseudomonas</taxon>
    </lineage>
</organism>
<protein>
    <submittedName>
        <fullName evidence="2">Uncharacterized protein</fullName>
    </submittedName>
</protein>
<reference evidence="1 3" key="2">
    <citation type="submission" date="2024-03" db="EMBL/GenBank/DDBJ databases">
        <authorList>
            <person name="Alaster D. Moffat"/>
            <person name="Govind Chandra"/>
            <person name="Andrew W. Truman"/>
        </authorList>
    </citation>
    <scope>NUCLEOTIDE SEQUENCE [LARGE SCALE GENOMIC DNA]</scope>
    <source>
        <strain evidence="1">PS652</strain>
    </source>
</reference>
<gene>
    <name evidence="2" type="ORF">PS652_02726</name>
    <name evidence="1" type="ORF">PS652_03365</name>
</gene>
<accession>A0A5E6TC98</accession>
<dbReference type="Proteomes" id="UP000326595">
    <property type="component" value="Chromosome"/>
</dbReference>
<evidence type="ECO:0000313" key="1">
    <source>
        <dbReference type="EMBL" id="CAK9890521.1"/>
    </source>
</evidence>
<evidence type="ECO:0000313" key="3">
    <source>
        <dbReference type="Proteomes" id="UP000326595"/>
    </source>
</evidence>
<dbReference type="EMBL" id="OZ024668">
    <property type="protein sequence ID" value="CAK9890521.1"/>
    <property type="molecule type" value="Genomic_DNA"/>
</dbReference>